<sequence>MSYHWDAVEIMGSGEPMQRLAEIMHWQKLVEHIRYHNYMPWRNSLIGLAWHNSP</sequence>
<proteinExistence type="predicted"/>
<dbReference type="AlphaFoldDB" id="A0A2C9VHG6"/>
<reference evidence="1" key="1">
    <citation type="submission" date="2016-02" db="EMBL/GenBank/DDBJ databases">
        <title>WGS assembly of Manihot esculenta.</title>
        <authorList>
            <person name="Bredeson J.V."/>
            <person name="Prochnik S.E."/>
            <person name="Lyons J.B."/>
            <person name="Schmutz J."/>
            <person name="Grimwood J."/>
            <person name="Vrebalov J."/>
            <person name="Bart R.S."/>
            <person name="Amuge T."/>
            <person name="Ferguson M.E."/>
            <person name="Green R."/>
            <person name="Putnam N."/>
            <person name="Stites J."/>
            <person name="Rounsley S."/>
            <person name="Rokhsar D.S."/>
        </authorList>
    </citation>
    <scope>NUCLEOTIDE SEQUENCE [LARGE SCALE GENOMIC DNA]</scope>
    <source>
        <tissue evidence="1">Leaf</tissue>
    </source>
</reference>
<protein>
    <submittedName>
        <fullName evidence="1">Uncharacterized protein</fullName>
    </submittedName>
</protein>
<organism evidence="1">
    <name type="scientific">Manihot esculenta</name>
    <name type="common">Cassava</name>
    <name type="synonym">Jatropha manihot</name>
    <dbReference type="NCBI Taxonomy" id="3983"/>
    <lineage>
        <taxon>Eukaryota</taxon>
        <taxon>Viridiplantae</taxon>
        <taxon>Streptophyta</taxon>
        <taxon>Embryophyta</taxon>
        <taxon>Tracheophyta</taxon>
        <taxon>Spermatophyta</taxon>
        <taxon>Magnoliopsida</taxon>
        <taxon>eudicotyledons</taxon>
        <taxon>Gunneridae</taxon>
        <taxon>Pentapetalae</taxon>
        <taxon>rosids</taxon>
        <taxon>fabids</taxon>
        <taxon>Malpighiales</taxon>
        <taxon>Euphorbiaceae</taxon>
        <taxon>Crotonoideae</taxon>
        <taxon>Manihoteae</taxon>
        <taxon>Manihot</taxon>
    </lineage>
</organism>
<accession>A0A2C9VHG6</accession>
<gene>
    <name evidence="1" type="ORF">MANES_07G009000</name>
</gene>
<name>A0A2C9VHG6_MANES</name>
<evidence type="ECO:0000313" key="1">
    <source>
        <dbReference type="EMBL" id="OAY44831.1"/>
    </source>
</evidence>
<dbReference type="EMBL" id="CM004393">
    <property type="protein sequence ID" value="OAY44831.1"/>
    <property type="molecule type" value="Genomic_DNA"/>
</dbReference>